<name>A0A1X0K8A6_MYCSC</name>
<dbReference type="EMBL" id="MVIJ01000040">
    <property type="protein sequence ID" value="ORB71409.1"/>
    <property type="molecule type" value="Genomic_DNA"/>
</dbReference>
<dbReference type="GO" id="GO:0043856">
    <property type="term" value="F:anti-sigma factor antagonist activity"/>
    <property type="evidence" value="ECO:0007669"/>
    <property type="project" value="InterPro"/>
</dbReference>
<dbReference type="PANTHER" id="PTHR33495:SF13">
    <property type="entry name" value="ANTI-SIGMA-F FACTOR ANTAGONIST RSFB"/>
    <property type="match status" value="1"/>
</dbReference>
<sequence length="125" mass="13520">MRRRQYVRIVSEEFFVTRRDAGDAVVLQVNGVVDIITAPSLATHIDVALSGTPAVLVIDLTEVDFLSSAGITVLVEVHRLTENSPTSLRVAADGSATSRPLRIVGLDEFIDLYPTVSEALDGRQS</sequence>
<proteinExistence type="inferred from homology"/>
<dbReference type="PANTHER" id="PTHR33495">
    <property type="entry name" value="ANTI-SIGMA FACTOR ANTAGONIST TM_1081-RELATED-RELATED"/>
    <property type="match status" value="1"/>
</dbReference>
<feature type="domain" description="STAS" evidence="3">
    <location>
        <begin position="14"/>
        <end position="123"/>
    </location>
</feature>
<evidence type="ECO:0000313" key="4">
    <source>
        <dbReference type="EMBL" id="ORB71409.1"/>
    </source>
</evidence>
<dbReference type="CDD" id="cd07043">
    <property type="entry name" value="STAS_anti-anti-sigma_factors"/>
    <property type="match status" value="1"/>
</dbReference>
<dbReference type="PROSITE" id="PS50801">
    <property type="entry name" value="STAS"/>
    <property type="match status" value="1"/>
</dbReference>
<gene>
    <name evidence="4" type="ORF">BST44_21760</name>
</gene>
<dbReference type="InterPro" id="IPR036513">
    <property type="entry name" value="STAS_dom_sf"/>
</dbReference>
<dbReference type="NCBIfam" id="TIGR00377">
    <property type="entry name" value="ant_ant_sig"/>
    <property type="match status" value="1"/>
</dbReference>
<comment type="similarity">
    <text evidence="1 2">Belongs to the anti-sigma-factor antagonist family.</text>
</comment>
<dbReference type="SUPFAM" id="SSF52091">
    <property type="entry name" value="SpoIIaa-like"/>
    <property type="match status" value="1"/>
</dbReference>
<dbReference type="Proteomes" id="UP000192601">
    <property type="component" value="Unassembled WGS sequence"/>
</dbReference>
<dbReference type="Gene3D" id="3.30.750.24">
    <property type="entry name" value="STAS domain"/>
    <property type="match status" value="1"/>
</dbReference>
<dbReference type="STRING" id="1783.BST44_21760"/>
<protein>
    <recommendedName>
        <fullName evidence="2">Anti-sigma factor antagonist</fullName>
    </recommendedName>
</protein>
<accession>A0A1X0K8A6</accession>
<dbReference type="InterPro" id="IPR003658">
    <property type="entry name" value="Anti-sigma_ant"/>
</dbReference>
<keyword evidence="5" id="KW-1185">Reference proteome</keyword>
<reference evidence="4 5" key="1">
    <citation type="submission" date="2017-02" db="EMBL/GenBank/DDBJ databases">
        <title>The new phylogeny of genus Mycobacterium.</title>
        <authorList>
            <person name="Tortoli E."/>
            <person name="Trovato A."/>
            <person name="Cirillo D.M."/>
        </authorList>
    </citation>
    <scope>NUCLEOTIDE SEQUENCE [LARGE SCALE GENOMIC DNA]</scope>
    <source>
        <strain evidence="4 5">DSM 43992</strain>
    </source>
</reference>
<dbReference type="InterPro" id="IPR002645">
    <property type="entry name" value="STAS_dom"/>
</dbReference>
<evidence type="ECO:0000259" key="3">
    <source>
        <dbReference type="PROSITE" id="PS50801"/>
    </source>
</evidence>
<dbReference type="AlphaFoldDB" id="A0A1X0K8A6"/>
<evidence type="ECO:0000256" key="2">
    <source>
        <dbReference type="RuleBase" id="RU003749"/>
    </source>
</evidence>
<comment type="caution">
    <text evidence="4">The sequence shown here is derived from an EMBL/GenBank/DDBJ whole genome shotgun (WGS) entry which is preliminary data.</text>
</comment>
<evidence type="ECO:0000313" key="5">
    <source>
        <dbReference type="Proteomes" id="UP000192601"/>
    </source>
</evidence>
<dbReference type="Pfam" id="PF01740">
    <property type="entry name" value="STAS"/>
    <property type="match status" value="1"/>
</dbReference>
<evidence type="ECO:0000256" key="1">
    <source>
        <dbReference type="ARBA" id="ARBA00009013"/>
    </source>
</evidence>
<organism evidence="4 5">
    <name type="scientific">Mycobacterium scrofulaceum</name>
    <dbReference type="NCBI Taxonomy" id="1783"/>
    <lineage>
        <taxon>Bacteria</taxon>
        <taxon>Bacillati</taxon>
        <taxon>Actinomycetota</taxon>
        <taxon>Actinomycetes</taxon>
        <taxon>Mycobacteriales</taxon>
        <taxon>Mycobacteriaceae</taxon>
        <taxon>Mycobacterium</taxon>
    </lineage>
</organism>